<dbReference type="PANTHER" id="PTHR24359">
    <property type="entry name" value="SERINE/THREONINE-PROTEIN KINASE SBK1"/>
    <property type="match status" value="1"/>
</dbReference>
<dbReference type="SUPFAM" id="SSF56112">
    <property type="entry name" value="Protein kinase-like (PK-like)"/>
    <property type="match status" value="1"/>
</dbReference>
<keyword evidence="3" id="KW-0418">Kinase</keyword>
<protein>
    <submittedName>
        <fullName evidence="3">Protein kinase-like (PK-like) protein</fullName>
    </submittedName>
</protein>
<dbReference type="GO" id="GO:0004674">
    <property type="term" value="F:protein serine/threonine kinase activity"/>
    <property type="evidence" value="ECO:0007669"/>
    <property type="project" value="TreeGrafter"/>
</dbReference>
<gene>
    <name evidence="3" type="ORF">CT0861_04436</name>
</gene>
<feature type="region of interest" description="Disordered" evidence="1">
    <location>
        <begin position="711"/>
        <end position="739"/>
    </location>
</feature>
<dbReference type="Proteomes" id="UP000076552">
    <property type="component" value="Unassembled WGS sequence"/>
</dbReference>
<dbReference type="SMART" id="SM00220">
    <property type="entry name" value="S_TKc"/>
    <property type="match status" value="1"/>
</dbReference>
<dbReference type="AlphaFoldDB" id="A0A166U2S1"/>
<dbReference type="InterPro" id="IPR000719">
    <property type="entry name" value="Prot_kinase_dom"/>
</dbReference>
<dbReference type="STRING" id="708197.A0A166U2S1"/>
<dbReference type="Pfam" id="PF00069">
    <property type="entry name" value="Pkinase"/>
    <property type="match status" value="1"/>
</dbReference>
<accession>A0A166U2S1</accession>
<evidence type="ECO:0000259" key="2">
    <source>
        <dbReference type="PROSITE" id="PS50011"/>
    </source>
</evidence>
<proteinExistence type="predicted"/>
<comment type="caution">
    <text evidence="3">The sequence shown here is derived from an EMBL/GenBank/DDBJ whole genome shotgun (WGS) entry which is preliminary data.</text>
</comment>
<dbReference type="InterPro" id="IPR011009">
    <property type="entry name" value="Kinase-like_dom_sf"/>
</dbReference>
<keyword evidence="3" id="KW-0808">Transferase</keyword>
<feature type="compositionally biased region" description="Polar residues" evidence="1">
    <location>
        <begin position="593"/>
        <end position="603"/>
    </location>
</feature>
<dbReference type="EMBL" id="LFIV01000052">
    <property type="protein sequence ID" value="KZL72861.1"/>
    <property type="molecule type" value="Genomic_DNA"/>
</dbReference>
<dbReference type="CDD" id="cd00180">
    <property type="entry name" value="PKc"/>
    <property type="match status" value="1"/>
</dbReference>
<evidence type="ECO:0000313" key="3">
    <source>
        <dbReference type="EMBL" id="KZL72861.1"/>
    </source>
</evidence>
<dbReference type="Gene3D" id="1.10.510.10">
    <property type="entry name" value="Transferase(Phosphotransferase) domain 1"/>
    <property type="match status" value="1"/>
</dbReference>
<feature type="region of interest" description="Disordered" evidence="1">
    <location>
        <begin position="589"/>
        <end position="612"/>
    </location>
</feature>
<feature type="compositionally biased region" description="Polar residues" evidence="1">
    <location>
        <begin position="711"/>
        <end position="721"/>
    </location>
</feature>
<evidence type="ECO:0000256" key="1">
    <source>
        <dbReference type="SAM" id="MobiDB-lite"/>
    </source>
</evidence>
<feature type="domain" description="Protein kinase" evidence="2">
    <location>
        <begin position="249"/>
        <end position="555"/>
    </location>
</feature>
<reference evidence="3 4" key="1">
    <citation type="submission" date="2015-06" db="EMBL/GenBank/DDBJ databases">
        <title>Survival trade-offs in plant roots during colonization by closely related pathogenic and mutualistic fungi.</title>
        <authorList>
            <person name="Hacquard S."/>
            <person name="Kracher B."/>
            <person name="Hiruma K."/>
            <person name="Weinman A."/>
            <person name="Muench P."/>
            <person name="Garrido Oter R."/>
            <person name="Ver Loren van Themaat E."/>
            <person name="Dallerey J.-F."/>
            <person name="Damm U."/>
            <person name="Henrissat B."/>
            <person name="Lespinet O."/>
            <person name="Thon M."/>
            <person name="Kemen E."/>
            <person name="McHardy A.C."/>
            <person name="Schulze-Lefert P."/>
            <person name="O'Connell R.J."/>
        </authorList>
    </citation>
    <scope>NUCLEOTIDE SEQUENCE [LARGE SCALE GENOMIC DNA]</scope>
    <source>
        <strain evidence="3 4">0861</strain>
    </source>
</reference>
<keyword evidence="4" id="KW-1185">Reference proteome</keyword>
<evidence type="ECO:0000313" key="4">
    <source>
        <dbReference type="Proteomes" id="UP000076552"/>
    </source>
</evidence>
<dbReference type="PANTHER" id="PTHR24359:SF37">
    <property type="entry name" value="PROTEIN KINASE DOMAIN-CONTAINING PROTEIN"/>
    <property type="match status" value="1"/>
</dbReference>
<dbReference type="GO" id="GO:0005524">
    <property type="term" value="F:ATP binding"/>
    <property type="evidence" value="ECO:0007669"/>
    <property type="project" value="InterPro"/>
</dbReference>
<name>A0A166U2S1_9PEZI</name>
<sequence>MSARPDDEVSVHTRTDRGYKAAAKRLEQETLKVEVLLARGIPEDNLVGIGSIFNAKDQQKPISVSDAIANAIDASLVSYAGKRGAPRWLPVNDLLKIINEKDVHQALSESCGGTEERETTIKDYAAKICGRVGYDDGKRTSLGARSMFAILATIDKVDEIRDFIDGGFTDENLPLLPYTKDEYPLCPEGLSPGELDCWTLGRNWDRKQWRTFLDYQRKMRSPFFELRQRRKGLPHYDLDQDTVLPFIEDHGTMETIHGGFSMVRRIKIHEAHHDEDSSLGNPSFAVKELKSKFELFDNKPEHDFRQEVRGWAKSAGVSEHPHLTRLLATWSQDGKWSLLFPWAKSNLSGFWRTKRVPARSPRLVQWVAKQCLGLAEGLIRIHKSLSDPKRQWGIHGDIKPQNILWFEDPNDDQGILAISDFGFTRFHGEETRSNAIPVGISPTYRAPEYDTVNKISRAADVWALSCVYLEFITWYLKGNDGVEEFLRRRIADDRGEAVPIKSDKFFNFRQPAGGKSEDSVEVKRSVTTWIAHLRQTPECSPYFQKFLSLIEHRLLCVKTDTREKCNVVVFELKNLEQYIALPATDVGDAREPWSQNSSEPLKTSNERETEDKALTLSTSYDPKTWAPYSDRGSQLLIKNAHTQSDVDNIAARLAYYGTMEQNYREAPETMPVQKDLQNVTEDSPLMNPVFQSSKGTTDTWSDIQANWQNERTESCDNSTLSGGVDRTPSKAKSLVSGSGHLGGQSQDILIRGSTSTDYICASPRRRSASVWAFCGLVSFFGQFFRGETRQELTAPENHS</sequence>
<organism evidence="3 4">
    <name type="scientific">Colletotrichum tofieldiae</name>
    <dbReference type="NCBI Taxonomy" id="708197"/>
    <lineage>
        <taxon>Eukaryota</taxon>
        <taxon>Fungi</taxon>
        <taxon>Dikarya</taxon>
        <taxon>Ascomycota</taxon>
        <taxon>Pezizomycotina</taxon>
        <taxon>Sordariomycetes</taxon>
        <taxon>Hypocreomycetidae</taxon>
        <taxon>Glomerellales</taxon>
        <taxon>Glomerellaceae</taxon>
        <taxon>Colletotrichum</taxon>
        <taxon>Colletotrichum spaethianum species complex</taxon>
    </lineage>
</organism>
<dbReference type="PROSITE" id="PS50011">
    <property type="entry name" value="PROTEIN_KINASE_DOM"/>
    <property type="match status" value="1"/>
</dbReference>